<gene>
    <name evidence="2" type="ORF">GCM10009117_10530</name>
</gene>
<proteinExistence type="predicted"/>
<accession>A0ABN1MFG8</accession>
<dbReference type="InterPro" id="IPR016181">
    <property type="entry name" value="Acyl_CoA_acyltransferase"/>
</dbReference>
<dbReference type="Gene3D" id="3.40.630.30">
    <property type="match status" value="1"/>
</dbReference>
<evidence type="ECO:0000313" key="2">
    <source>
        <dbReference type="EMBL" id="GAA0871907.1"/>
    </source>
</evidence>
<dbReference type="EMBL" id="BAAAFG010000012">
    <property type="protein sequence ID" value="GAA0871907.1"/>
    <property type="molecule type" value="Genomic_DNA"/>
</dbReference>
<protein>
    <recommendedName>
        <fullName evidence="1">N-acetyltransferase domain-containing protein</fullName>
    </recommendedName>
</protein>
<dbReference type="Proteomes" id="UP001500507">
    <property type="component" value="Unassembled WGS sequence"/>
</dbReference>
<evidence type="ECO:0000259" key="1">
    <source>
        <dbReference type="PROSITE" id="PS51729"/>
    </source>
</evidence>
<comment type="caution">
    <text evidence="2">The sequence shown here is derived from an EMBL/GenBank/DDBJ whole genome shotgun (WGS) entry which is preliminary data.</text>
</comment>
<sequence length="101" mass="11727">MMQDVSLQITDNEFHRQFETEIDGEKAKIEYASQERKIFLTKVVMSDELKEKGMMNDFIEQVLAIIEERNVRVVPTSPDIAKFMRSNKLKYKSMLPAGIAL</sequence>
<dbReference type="PROSITE" id="PS51729">
    <property type="entry name" value="GNAT_YJDJ"/>
    <property type="match status" value="1"/>
</dbReference>
<keyword evidence="3" id="KW-1185">Reference proteome</keyword>
<evidence type="ECO:0000313" key="3">
    <source>
        <dbReference type="Proteomes" id="UP001500507"/>
    </source>
</evidence>
<organism evidence="2 3">
    <name type="scientific">Gangjinia marincola</name>
    <dbReference type="NCBI Taxonomy" id="578463"/>
    <lineage>
        <taxon>Bacteria</taxon>
        <taxon>Pseudomonadati</taxon>
        <taxon>Bacteroidota</taxon>
        <taxon>Flavobacteriia</taxon>
        <taxon>Flavobacteriales</taxon>
        <taxon>Flavobacteriaceae</taxon>
        <taxon>Gangjinia</taxon>
    </lineage>
</organism>
<dbReference type="InterPro" id="IPR031165">
    <property type="entry name" value="GNAT_YJDJ"/>
</dbReference>
<name>A0ABN1MFG8_9FLAO</name>
<feature type="domain" description="N-acetyltransferase" evidence="1">
    <location>
        <begin position="10"/>
        <end position="96"/>
    </location>
</feature>
<dbReference type="Pfam" id="PF14542">
    <property type="entry name" value="Acetyltransf_CG"/>
    <property type="match status" value="1"/>
</dbReference>
<reference evidence="2 3" key="1">
    <citation type="journal article" date="2019" name="Int. J. Syst. Evol. Microbiol.">
        <title>The Global Catalogue of Microorganisms (GCM) 10K type strain sequencing project: providing services to taxonomists for standard genome sequencing and annotation.</title>
        <authorList>
            <consortium name="The Broad Institute Genomics Platform"/>
            <consortium name="The Broad Institute Genome Sequencing Center for Infectious Disease"/>
            <person name="Wu L."/>
            <person name="Ma J."/>
        </authorList>
    </citation>
    <scope>NUCLEOTIDE SEQUENCE [LARGE SCALE GENOMIC DNA]</scope>
    <source>
        <strain evidence="2 3">JCM 16082</strain>
    </source>
</reference>
<dbReference type="SUPFAM" id="SSF55729">
    <property type="entry name" value="Acyl-CoA N-acyltransferases (Nat)"/>
    <property type="match status" value="1"/>
</dbReference>